<dbReference type="InterPro" id="IPR051478">
    <property type="entry name" value="Beta-lactamase-like_AB/R"/>
</dbReference>
<feature type="domain" description="Beta-lactamase-related" evidence="2">
    <location>
        <begin position="109"/>
        <end position="432"/>
    </location>
</feature>
<name>W6Q135_PENRF</name>
<feature type="domain" description="Beta-lactamase-like ARB-00930-like C-terminal" evidence="3">
    <location>
        <begin position="442"/>
        <end position="583"/>
    </location>
</feature>
<evidence type="ECO:0000259" key="2">
    <source>
        <dbReference type="Pfam" id="PF00144"/>
    </source>
</evidence>
<feature type="chain" id="PRO_5004879835" evidence="1">
    <location>
        <begin position="19"/>
        <end position="584"/>
    </location>
</feature>
<reference evidence="4" key="1">
    <citation type="journal article" date="2014" name="Nat. Commun.">
        <title>Multiple recent horizontal transfers of a large genomic region in cheese making fungi.</title>
        <authorList>
            <person name="Cheeseman K."/>
            <person name="Ropars J."/>
            <person name="Renault P."/>
            <person name="Dupont J."/>
            <person name="Gouzy J."/>
            <person name="Branca A."/>
            <person name="Abraham A.L."/>
            <person name="Ceppi M."/>
            <person name="Conseiller E."/>
            <person name="Debuchy R."/>
            <person name="Malagnac F."/>
            <person name="Goarin A."/>
            <person name="Silar P."/>
            <person name="Lacoste S."/>
            <person name="Sallet E."/>
            <person name="Bensimon A."/>
            <person name="Giraud T."/>
            <person name="Brygoo Y."/>
        </authorList>
    </citation>
    <scope>NUCLEOTIDE SEQUENCE [LARGE SCALE GENOMIC DNA]</scope>
    <source>
        <strain evidence="4">FM164</strain>
    </source>
</reference>
<dbReference type="SUPFAM" id="SSF56601">
    <property type="entry name" value="beta-lactamase/transpeptidase-like"/>
    <property type="match status" value="1"/>
</dbReference>
<evidence type="ECO:0000256" key="1">
    <source>
        <dbReference type="SAM" id="SignalP"/>
    </source>
</evidence>
<dbReference type="STRING" id="1365484.W6Q135"/>
<dbReference type="Proteomes" id="UP000030686">
    <property type="component" value="Unassembled WGS sequence"/>
</dbReference>
<feature type="signal peptide" evidence="1">
    <location>
        <begin position="1"/>
        <end position="18"/>
    </location>
</feature>
<keyword evidence="5" id="KW-1185">Reference proteome</keyword>
<dbReference type="PANTHER" id="PTHR22935:SF97">
    <property type="entry name" value="BETA-LACTAMASE-RELATED DOMAIN-CONTAINING PROTEIN"/>
    <property type="match status" value="1"/>
</dbReference>
<dbReference type="AlphaFoldDB" id="W6Q135"/>
<gene>
    <name evidence="4" type="ORF">PROQFM164_S01g001740</name>
</gene>
<dbReference type="Pfam" id="PF00144">
    <property type="entry name" value="Beta-lactamase"/>
    <property type="match status" value="1"/>
</dbReference>
<dbReference type="EMBL" id="HG792015">
    <property type="protein sequence ID" value="CDM27929.1"/>
    <property type="molecule type" value="Genomic_DNA"/>
</dbReference>
<protein>
    <submittedName>
        <fullName evidence="4">Beta-lactamase/transpeptidase-like</fullName>
    </submittedName>
</protein>
<dbReference type="OrthoDB" id="10250282at2759"/>
<dbReference type="InterPro" id="IPR058664">
    <property type="entry name" value="ARB_00930-like_C"/>
</dbReference>
<dbReference type="Gene3D" id="3.40.710.10">
    <property type="entry name" value="DD-peptidase/beta-lactamase superfamily"/>
    <property type="match status" value="1"/>
</dbReference>
<evidence type="ECO:0000313" key="4">
    <source>
        <dbReference type="EMBL" id="CDM27929.1"/>
    </source>
</evidence>
<dbReference type="InterPro" id="IPR012338">
    <property type="entry name" value="Beta-lactam/transpept-like"/>
</dbReference>
<dbReference type="Pfam" id="PF26335">
    <property type="entry name" value="ARB_00930_C"/>
    <property type="match status" value="1"/>
</dbReference>
<evidence type="ECO:0000259" key="3">
    <source>
        <dbReference type="Pfam" id="PF26335"/>
    </source>
</evidence>
<evidence type="ECO:0000313" key="5">
    <source>
        <dbReference type="Proteomes" id="UP000030686"/>
    </source>
</evidence>
<organism evidence="4 5">
    <name type="scientific">Penicillium roqueforti (strain FM164)</name>
    <dbReference type="NCBI Taxonomy" id="1365484"/>
    <lineage>
        <taxon>Eukaryota</taxon>
        <taxon>Fungi</taxon>
        <taxon>Dikarya</taxon>
        <taxon>Ascomycota</taxon>
        <taxon>Pezizomycotina</taxon>
        <taxon>Eurotiomycetes</taxon>
        <taxon>Eurotiomycetidae</taxon>
        <taxon>Eurotiales</taxon>
        <taxon>Aspergillaceae</taxon>
        <taxon>Penicillium</taxon>
    </lineage>
</organism>
<dbReference type="OMA" id="KMGEQWE"/>
<accession>W6Q135</accession>
<dbReference type="InterPro" id="IPR001466">
    <property type="entry name" value="Beta-lactam-related"/>
</dbReference>
<sequence length="584" mass="62678">MPSISYAPFFLLFSSALSFTPCPLLGPAFPPFSLDTNDKTVAGALQKLTQKFDTLVATNNGTHGDTSPNTTFSIALFSSDAGNAEDEPFFWQYHHTAPILNQSLVGSHTADKDSIYRIGGLTEVFTVWSLLLAGDGDQIFDDPVTKHLPELIDNTTREQDMNGRVRWEDVTVGQPASHMSGIVRDYCSTDVTLQTSSAEAGLPPLQAISIPCCGGDSKCDSSDFIRHLANQTRVAPAGETPIYSNMAFQLLGYIVEKRTGKPFSKVLHHIFDVLGMAETSIFAPNSTTAGIIPVSKEASGWSAHLEADIAQCTHCRSKSIFSSVKDLATAGQAILNSTLLSKPQTNRWFKPVSHTSNPANSIGSPWVIYSAGSYPNTSMVDIYTVLSNEGNDKSLYSSYLGLVPDFGVGFAILSADSDTPADLNAHADDIGDVVLTALMETATEQAARNFGGEYKVSNINSSIVVEYDSLPGLYIQEFVSNGTDFRATLAGLVGVAKPADLSIRLYPTQLVEDSGSGSKQGFRAVFQDVTELADAGTATCVSWLDIGRLRYGGHGLDEFIFSLDQSGQAVSVEIPALRISLQKS</sequence>
<dbReference type="PANTHER" id="PTHR22935">
    <property type="entry name" value="PENICILLIN-BINDING PROTEIN"/>
    <property type="match status" value="1"/>
</dbReference>
<keyword evidence="1" id="KW-0732">Signal</keyword>
<proteinExistence type="predicted"/>